<evidence type="ECO:0000313" key="4">
    <source>
        <dbReference type="EMBL" id="KAG0254790.1"/>
    </source>
</evidence>
<dbReference type="PANTHER" id="PTHR31373:SF27">
    <property type="entry name" value="TROVE DOMAIN-CONTAINING PROTEIN"/>
    <property type="match status" value="1"/>
</dbReference>
<dbReference type="InterPro" id="IPR058580">
    <property type="entry name" value="DUF2828"/>
</dbReference>
<dbReference type="OrthoDB" id="1149618at2759"/>
<feature type="domain" description="DUF2828" evidence="2">
    <location>
        <begin position="139"/>
        <end position="510"/>
    </location>
</feature>
<proteinExistence type="predicted"/>
<dbReference type="SUPFAM" id="SSF53300">
    <property type="entry name" value="vWA-like"/>
    <property type="match status" value="1"/>
</dbReference>
<evidence type="ECO:0000313" key="5">
    <source>
        <dbReference type="Proteomes" id="UP000726737"/>
    </source>
</evidence>
<reference evidence="4" key="1">
    <citation type="journal article" date="2020" name="Fungal Divers.">
        <title>Resolving the Mortierellaceae phylogeny through synthesis of multi-gene phylogenetics and phylogenomics.</title>
        <authorList>
            <person name="Vandepol N."/>
            <person name="Liber J."/>
            <person name="Desiro A."/>
            <person name="Na H."/>
            <person name="Kennedy M."/>
            <person name="Barry K."/>
            <person name="Grigoriev I.V."/>
            <person name="Miller A.N."/>
            <person name="O'Donnell K."/>
            <person name="Stajich J.E."/>
            <person name="Bonito G."/>
        </authorList>
    </citation>
    <scope>NUCLEOTIDE SEQUENCE</scope>
    <source>
        <strain evidence="4">KOD948</strain>
    </source>
</reference>
<organism evidence="4 5">
    <name type="scientific">Mortierella polycephala</name>
    <dbReference type="NCBI Taxonomy" id="41804"/>
    <lineage>
        <taxon>Eukaryota</taxon>
        <taxon>Fungi</taxon>
        <taxon>Fungi incertae sedis</taxon>
        <taxon>Mucoromycota</taxon>
        <taxon>Mortierellomycotina</taxon>
        <taxon>Mortierellomycetes</taxon>
        <taxon>Mortierellales</taxon>
        <taxon>Mortierellaceae</taxon>
        <taxon>Mortierella</taxon>
    </lineage>
</organism>
<evidence type="ECO:0000256" key="1">
    <source>
        <dbReference type="SAM" id="MobiDB-lite"/>
    </source>
</evidence>
<name>A0A9P6PYT2_9FUNG</name>
<evidence type="ECO:0000259" key="3">
    <source>
        <dbReference type="Pfam" id="PF25043"/>
    </source>
</evidence>
<protein>
    <submittedName>
        <fullName evidence="4">Uncharacterized protein</fullName>
    </submittedName>
</protein>
<gene>
    <name evidence="4" type="ORF">BG011_005523</name>
</gene>
<dbReference type="InterPro" id="IPR056690">
    <property type="entry name" value="DUF7788"/>
</dbReference>
<dbReference type="Pfam" id="PF11443">
    <property type="entry name" value="DUF2828"/>
    <property type="match status" value="1"/>
</dbReference>
<dbReference type="EMBL" id="JAAAJA010000383">
    <property type="protein sequence ID" value="KAG0254790.1"/>
    <property type="molecule type" value="Genomic_DNA"/>
</dbReference>
<dbReference type="PANTHER" id="PTHR31373">
    <property type="entry name" value="OS06G0652100 PROTEIN"/>
    <property type="match status" value="1"/>
</dbReference>
<dbReference type="Pfam" id="PF25043">
    <property type="entry name" value="DUF7788"/>
    <property type="match status" value="1"/>
</dbReference>
<keyword evidence="5" id="KW-1185">Reference proteome</keyword>
<accession>A0A9P6PYT2</accession>
<dbReference type="Proteomes" id="UP000726737">
    <property type="component" value="Unassembled WGS sequence"/>
</dbReference>
<comment type="caution">
    <text evidence="4">The sequence shown here is derived from an EMBL/GenBank/DDBJ whole genome shotgun (WGS) entry which is preliminary data.</text>
</comment>
<dbReference type="PIRSF" id="PIRSF015417">
    <property type="entry name" value="T31B5_30_vWA"/>
    <property type="match status" value="1"/>
</dbReference>
<feature type="region of interest" description="Disordered" evidence="1">
    <location>
        <begin position="81"/>
        <end position="107"/>
    </location>
</feature>
<dbReference type="Gene3D" id="3.40.50.410">
    <property type="entry name" value="von Willebrand factor, type A domain"/>
    <property type="match status" value="1"/>
</dbReference>
<dbReference type="InterPro" id="IPR011205">
    <property type="entry name" value="UCP015417_vWA"/>
</dbReference>
<sequence>MPRQDYSLPCIVPLPLLAKQSRVPAPVAQLTLDTSPVVFGSGNQQDSEAEDDYDMLNEDDDILDWMGPLVDKVETLHMQSSKSVKGSATLPTDAIPSNSAPTTADQSTASSFVDMLLRDIESEKAIAETAEGDSAMTTTANDAPTFASSGDARLDFFFEVLKDTDTETIQRLVRRSWAVDPLDTLRLIFQLRSVIHGKGERKEFYVCMDFLRKEHPKTLLYNLRFIPDHGYWKDLLNWLVFEIRDDPGEYTLASKSAKENGRKRIRTNAKPKTTEKRHQAIMESQERNHQLSMIARIARLEKAQSRLERARSKFRENAFYRALHLEVARLFANALVRDKARMQKDLPISLAAKWCPSLGQFHDSRTLIASTIAQILYPDKLSGESHVNYVNRVRQLLRQEYYVPLRKATPVLETMMAARCWGEINYSQVPAIAMKKHKGLFEAYDRDRFEQYLDSVAKGETAIAAQALQPHQLVMEAGQLYGVDPSDLRVKTMEAQWKSYVDRLAQKGTMNSAMAMCDVSGSMSGVPMEVAIALSLLLAQLSLPPFNQLILTFSEAPQIHRVKEGSLMEKVQSLKRMDWGMNTDLAKAFNHILTLAVENKVAKEDMVKTLFIFSDMEFDKAVQGRHFGEVFTNYSVIKARFEREGYCLPQIVFWNLRGSSRGNKPVKVTQEGVSMVSGFSGMLMKLFLEGDDLDKTMEPLQVMFKSIHAKEFCRLRVLD</sequence>
<dbReference type="AlphaFoldDB" id="A0A9P6PYT2"/>
<evidence type="ECO:0000259" key="2">
    <source>
        <dbReference type="Pfam" id="PF11443"/>
    </source>
</evidence>
<dbReference type="InterPro" id="IPR036465">
    <property type="entry name" value="vWFA_dom_sf"/>
</dbReference>
<feature type="domain" description="DUF7788" evidence="3">
    <location>
        <begin position="512"/>
        <end position="698"/>
    </location>
</feature>